<dbReference type="Proteomes" id="UP001446205">
    <property type="component" value="Unassembled WGS sequence"/>
</dbReference>
<organism evidence="3 4">
    <name type="scientific">Thermithiobacillus plumbiphilus</name>
    <dbReference type="NCBI Taxonomy" id="1729899"/>
    <lineage>
        <taxon>Bacteria</taxon>
        <taxon>Pseudomonadati</taxon>
        <taxon>Pseudomonadota</taxon>
        <taxon>Acidithiobacillia</taxon>
        <taxon>Acidithiobacillales</taxon>
        <taxon>Thermithiobacillaceae</taxon>
        <taxon>Thermithiobacillus</taxon>
    </lineage>
</organism>
<dbReference type="EMBL" id="JBBPCO010000003">
    <property type="protein sequence ID" value="MEK8088891.1"/>
    <property type="molecule type" value="Genomic_DNA"/>
</dbReference>
<evidence type="ECO:0000256" key="1">
    <source>
        <dbReference type="SAM" id="Phobius"/>
    </source>
</evidence>
<reference evidence="3 4" key="1">
    <citation type="submission" date="2024-04" db="EMBL/GenBank/DDBJ databases">
        <authorList>
            <person name="Abashina T."/>
            <person name="Shaikin A."/>
        </authorList>
    </citation>
    <scope>NUCLEOTIDE SEQUENCE [LARGE SCALE GENOMIC DNA]</scope>
    <source>
        <strain evidence="3 4">AAFK</strain>
    </source>
</reference>
<dbReference type="RefSeq" id="WP_341369958.1">
    <property type="nucleotide sequence ID" value="NZ_JBBPCO010000003.1"/>
</dbReference>
<keyword evidence="1" id="KW-0812">Transmembrane</keyword>
<dbReference type="Pfam" id="PF13386">
    <property type="entry name" value="DsbD_2"/>
    <property type="match status" value="1"/>
</dbReference>
<accession>A0ABU9D7F7</accession>
<name>A0ABU9D7F7_9PROT</name>
<evidence type="ECO:0000259" key="2">
    <source>
        <dbReference type="Pfam" id="PF13386"/>
    </source>
</evidence>
<keyword evidence="1" id="KW-0472">Membrane</keyword>
<proteinExistence type="predicted"/>
<feature type="domain" description="Urease accessory protein UreH-like transmembrane" evidence="2">
    <location>
        <begin position="11"/>
        <end position="221"/>
    </location>
</feature>
<dbReference type="PANTHER" id="PTHR42208">
    <property type="entry name" value="HEAVY METAL TRANSPORTER-RELATED"/>
    <property type="match status" value="1"/>
</dbReference>
<dbReference type="InterPro" id="IPR039447">
    <property type="entry name" value="UreH-like_TM_dom"/>
</dbReference>
<protein>
    <submittedName>
        <fullName evidence="3">Sulfite exporter TauE/SafE family protein</fullName>
    </submittedName>
</protein>
<feature type="transmembrane region" description="Helical" evidence="1">
    <location>
        <begin position="176"/>
        <end position="199"/>
    </location>
</feature>
<evidence type="ECO:0000313" key="4">
    <source>
        <dbReference type="Proteomes" id="UP001446205"/>
    </source>
</evidence>
<keyword evidence="4" id="KW-1185">Reference proteome</keyword>
<comment type="caution">
    <text evidence="3">The sequence shown here is derived from an EMBL/GenBank/DDBJ whole genome shotgun (WGS) entry which is preliminary data.</text>
</comment>
<evidence type="ECO:0000313" key="3">
    <source>
        <dbReference type="EMBL" id="MEK8088891.1"/>
    </source>
</evidence>
<feature type="transmembrane region" description="Helical" evidence="1">
    <location>
        <begin position="61"/>
        <end position="82"/>
    </location>
</feature>
<keyword evidence="1" id="KW-1133">Transmembrane helix</keyword>
<sequence>MEITNQFPLLAAFIVGLLGGVHCVGMCGGIVGMLSFSLPPAIRSDPWKQFPYLLGYNAGRIFSYSMAGLIAGGLGALAAGILPVRAAQVLLFALAALVMIALGLYLAGMAPMVSRIEHLGRPLWRRLEPVSRKLLPVKSPGHAMLLGTLWGWLPCGLVYSALIMAVSAGSALQGGLLMLAFGLGTLPTVLTMGSLAGLLTQWTRRPQVRRVAGLLIAGMGVLSLMMLASKLIPSGAGS</sequence>
<gene>
    <name evidence="3" type="ORF">WOB96_03850</name>
</gene>
<dbReference type="PANTHER" id="PTHR42208:SF1">
    <property type="entry name" value="HEAVY METAL TRANSPORTER"/>
    <property type="match status" value="1"/>
</dbReference>
<feature type="transmembrane region" description="Helical" evidence="1">
    <location>
        <begin position="211"/>
        <end position="232"/>
    </location>
</feature>
<feature type="transmembrane region" description="Helical" evidence="1">
    <location>
        <begin position="89"/>
        <end position="113"/>
    </location>
</feature>